<dbReference type="EMBL" id="BMMV01000006">
    <property type="protein sequence ID" value="GGJ90139.1"/>
    <property type="molecule type" value="Genomic_DNA"/>
</dbReference>
<evidence type="ECO:0000256" key="2">
    <source>
        <dbReference type="ARBA" id="ARBA00023125"/>
    </source>
</evidence>
<dbReference type="PANTHER" id="PTHR30055">
    <property type="entry name" value="HTH-TYPE TRANSCRIPTIONAL REGULATOR RUTR"/>
    <property type="match status" value="1"/>
</dbReference>
<evidence type="ECO:0000259" key="6">
    <source>
        <dbReference type="PROSITE" id="PS50977"/>
    </source>
</evidence>
<dbReference type="InterPro" id="IPR001647">
    <property type="entry name" value="HTH_TetR"/>
</dbReference>
<feature type="domain" description="HTH tetR-type" evidence="6">
    <location>
        <begin position="19"/>
        <end position="79"/>
    </location>
</feature>
<sequence>MQSVTTKGAPAGLRERKKQATRAALAEAAVRLAAEHGAENVTVETISNAAGVSPRTFFNYFDSHDDAFVMADPDVGERIRCAIRDAPAELPPLEAVREAMAGELADVERQHEVWSLRAKVLQKSPHLLARGLGLHMAEERDLARTIADRLGPRTGTDAAEAGTEADANAGAKPCDDADIELYPRLLAAVAGTAVRVAIEHWYAHSPPMTFPDIFRDVFTHLSAGLPQPPAQTDGRPSDGRSTES</sequence>
<feature type="compositionally biased region" description="Low complexity" evidence="5">
    <location>
        <begin position="154"/>
        <end position="171"/>
    </location>
</feature>
<evidence type="ECO:0000313" key="7">
    <source>
        <dbReference type="EMBL" id="GGJ90139.1"/>
    </source>
</evidence>
<dbReference type="Pfam" id="PF00440">
    <property type="entry name" value="TetR_N"/>
    <property type="match status" value="1"/>
</dbReference>
<keyword evidence="2 4" id="KW-0238">DNA-binding</keyword>
<keyword evidence="8" id="KW-1185">Reference proteome</keyword>
<name>A0ABQ2E2G4_9ACTN</name>
<dbReference type="SUPFAM" id="SSF46689">
    <property type="entry name" value="Homeodomain-like"/>
    <property type="match status" value="1"/>
</dbReference>
<dbReference type="InterPro" id="IPR009057">
    <property type="entry name" value="Homeodomain-like_sf"/>
</dbReference>
<keyword evidence="3" id="KW-0804">Transcription</keyword>
<evidence type="ECO:0000256" key="4">
    <source>
        <dbReference type="PROSITE-ProRule" id="PRU00335"/>
    </source>
</evidence>
<dbReference type="PANTHER" id="PTHR30055:SF238">
    <property type="entry name" value="MYCOFACTOCIN BIOSYNTHESIS TRANSCRIPTIONAL REGULATOR MFTR-RELATED"/>
    <property type="match status" value="1"/>
</dbReference>
<feature type="DNA-binding region" description="H-T-H motif" evidence="4">
    <location>
        <begin position="42"/>
        <end position="61"/>
    </location>
</feature>
<keyword evidence="1" id="KW-0805">Transcription regulation</keyword>
<dbReference type="InterPro" id="IPR050109">
    <property type="entry name" value="HTH-type_TetR-like_transc_reg"/>
</dbReference>
<dbReference type="Gene3D" id="1.10.357.10">
    <property type="entry name" value="Tetracycline Repressor, domain 2"/>
    <property type="match status" value="1"/>
</dbReference>
<gene>
    <name evidence="7" type="ORF">GCM10011583_21870</name>
</gene>
<reference evidence="8" key="1">
    <citation type="journal article" date="2019" name="Int. J. Syst. Evol. Microbiol.">
        <title>The Global Catalogue of Microorganisms (GCM) 10K type strain sequencing project: providing services to taxonomists for standard genome sequencing and annotation.</title>
        <authorList>
            <consortium name="The Broad Institute Genomics Platform"/>
            <consortium name="The Broad Institute Genome Sequencing Center for Infectious Disease"/>
            <person name="Wu L."/>
            <person name="Ma J."/>
        </authorList>
    </citation>
    <scope>NUCLEOTIDE SEQUENCE [LARGE SCALE GENOMIC DNA]</scope>
    <source>
        <strain evidence="8">CGMCC 4.7275</strain>
    </source>
</reference>
<feature type="region of interest" description="Disordered" evidence="5">
    <location>
        <begin position="149"/>
        <end position="173"/>
    </location>
</feature>
<feature type="compositionally biased region" description="Basic and acidic residues" evidence="5">
    <location>
        <begin position="235"/>
        <end position="244"/>
    </location>
</feature>
<organism evidence="7 8">
    <name type="scientific">Streptomyces camponoticapitis</name>
    <dbReference type="NCBI Taxonomy" id="1616125"/>
    <lineage>
        <taxon>Bacteria</taxon>
        <taxon>Bacillati</taxon>
        <taxon>Actinomycetota</taxon>
        <taxon>Actinomycetes</taxon>
        <taxon>Kitasatosporales</taxon>
        <taxon>Streptomycetaceae</taxon>
        <taxon>Streptomyces</taxon>
    </lineage>
</organism>
<proteinExistence type="predicted"/>
<dbReference type="Gene3D" id="1.10.10.60">
    <property type="entry name" value="Homeodomain-like"/>
    <property type="match status" value="1"/>
</dbReference>
<evidence type="ECO:0000256" key="1">
    <source>
        <dbReference type="ARBA" id="ARBA00023015"/>
    </source>
</evidence>
<protein>
    <submittedName>
        <fullName evidence="7">TetR family transcriptional regulator</fullName>
    </submittedName>
</protein>
<feature type="region of interest" description="Disordered" evidence="5">
    <location>
        <begin position="224"/>
        <end position="244"/>
    </location>
</feature>
<dbReference type="RefSeq" id="WP_189107195.1">
    <property type="nucleotide sequence ID" value="NZ_BMMV01000006.1"/>
</dbReference>
<comment type="caution">
    <text evidence="7">The sequence shown here is derived from an EMBL/GenBank/DDBJ whole genome shotgun (WGS) entry which is preliminary data.</text>
</comment>
<evidence type="ECO:0000256" key="3">
    <source>
        <dbReference type="ARBA" id="ARBA00023163"/>
    </source>
</evidence>
<dbReference type="PROSITE" id="PS50977">
    <property type="entry name" value="HTH_TETR_2"/>
    <property type="match status" value="1"/>
</dbReference>
<dbReference type="Proteomes" id="UP000660265">
    <property type="component" value="Unassembled WGS sequence"/>
</dbReference>
<evidence type="ECO:0000256" key="5">
    <source>
        <dbReference type="SAM" id="MobiDB-lite"/>
    </source>
</evidence>
<accession>A0ABQ2E2G4</accession>
<evidence type="ECO:0000313" key="8">
    <source>
        <dbReference type="Proteomes" id="UP000660265"/>
    </source>
</evidence>